<dbReference type="InterPro" id="IPR028081">
    <property type="entry name" value="Leu-bd"/>
</dbReference>
<feature type="non-terminal residue" evidence="4">
    <location>
        <position position="1"/>
    </location>
</feature>
<evidence type="ECO:0000256" key="1">
    <source>
        <dbReference type="ARBA" id="ARBA00010062"/>
    </source>
</evidence>
<protein>
    <recommendedName>
        <fullName evidence="3">Leucine-binding protein domain-containing protein</fullName>
    </recommendedName>
</protein>
<dbReference type="SUPFAM" id="SSF53822">
    <property type="entry name" value="Periplasmic binding protein-like I"/>
    <property type="match status" value="1"/>
</dbReference>
<dbReference type="AlphaFoldDB" id="A0A6J4IRQ4"/>
<keyword evidence="2" id="KW-0732">Signal</keyword>
<comment type="similarity">
    <text evidence="1">Belongs to the leucine-binding protein family.</text>
</comment>
<evidence type="ECO:0000259" key="3">
    <source>
        <dbReference type="Pfam" id="PF13458"/>
    </source>
</evidence>
<dbReference type="Pfam" id="PF13458">
    <property type="entry name" value="Peripla_BP_6"/>
    <property type="match status" value="1"/>
</dbReference>
<organism evidence="4">
    <name type="scientific">uncultured Blastococcus sp</name>
    <dbReference type="NCBI Taxonomy" id="217144"/>
    <lineage>
        <taxon>Bacteria</taxon>
        <taxon>Bacillati</taxon>
        <taxon>Actinomycetota</taxon>
        <taxon>Actinomycetes</taxon>
        <taxon>Geodermatophilales</taxon>
        <taxon>Geodermatophilaceae</taxon>
        <taxon>Blastococcus</taxon>
        <taxon>environmental samples</taxon>
    </lineage>
</organism>
<evidence type="ECO:0000313" key="4">
    <source>
        <dbReference type="EMBL" id="CAA9257174.1"/>
    </source>
</evidence>
<proteinExistence type="inferred from homology"/>
<dbReference type="Gene3D" id="3.40.50.2300">
    <property type="match status" value="2"/>
</dbReference>
<evidence type="ECO:0000256" key="2">
    <source>
        <dbReference type="ARBA" id="ARBA00022729"/>
    </source>
</evidence>
<accession>A0A6J4IRQ4</accession>
<gene>
    <name evidence="4" type="ORF">AVDCRST_MAG57-2427</name>
</gene>
<dbReference type="PANTHER" id="PTHR47235:SF1">
    <property type="entry name" value="BLR6548 PROTEIN"/>
    <property type="match status" value="1"/>
</dbReference>
<reference evidence="4" key="1">
    <citation type="submission" date="2020-02" db="EMBL/GenBank/DDBJ databases">
        <authorList>
            <person name="Meier V. D."/>
        </authorList>
    </citation>
    <scope>NUCLEOTIDE SEQUENCE</scope>
    <source>
        <strain evidence="4">AVDCRST_MAG57</strain>
    </source>
</reference>
<dbReference type="EMBL" id="CADCTI010000201">
    <property type="protein sequence ID" value="CAA9257174.1"/>
    <property type="molecule type" value="Genomic_DNA"/>
</dbReference>
<dbReference type="InterPro" id="IPR028082">
    <property type="entry name" value="Peripla_BP_I"/>
</dbReference>
<sequence length="327" mass="34330">AYQAQQHVQQYNQIKNDIAMLGSFGASPTKAILSQIERDQIVTTPQSFDSPWGANELLAPLGTPFALDILNVVDYVTDAGAKNPTIGLIYQNDEAGADSVRGYEAARSAYGFDDAGQEPFKPGDTDFTAQVQRMKSQGADVVYIQALPGPAASIIGAGATLGFTPQWVLTGPAFVENLMTKDGVAGSAPTPIAAALDGVLVTMFAAPWGDPAVPGMEQMLADQAEYAPDQPPSVYFTFGYAQAKVQAAILAKAIADGDLSREGILAAKTSLGDVDLQGLVPDVTYGGEADFPSRASLIQAIDAAQPGFLRTVEPSFMGTAAKSYRLE</sequence>
<name>A0A6J4IRQ4_9ACTN</name>
<feature type="domain" description="Leucine-binding protein" evidence="3">
    <location>
        <begin position="11"/>
        <end position="295"/>
    </location>
</feature>
<dbReference type="PANTHER" id="PTHR47235">
    <property type="entry name" value="BLR6548 PROTEIN"/>
    <property type="match status" value="1"/>
</dbReference>